<dbReference type="Pfam" id="PF00583">
    <property type="entry name" value="Acetyltransf_1"/>
    <property type="match status" value="1"/>
</dbReference>
<proteinExistence type="predicted"/>
<dbReference type="InterPro" id="IPR016181">
    <property type="entry name" value="Acyl_CoA_acyltransferase"/>
</dbReference>
<evidence type="ECO:0000259" key="3">
    <source>
        <dbReference type="PROSITE" id="PS51186"/>
    </source>
</evidence>
<dbReference type="InterPro" id="IPR045039">
    <property type="entry name" value="NSI-like"/>
</dbReference>
<keyword evidence="5" id="KW-1185">Reference proteome</keyword>
<dbReference type="AlphaFoldDB" id="A0A5C4T984"/>
<dbReference type="InterPro" id="IPR000182">
    <property type="entry name" value="GNAT_dom"/>
</dbReference>
<dbReference type="GO" id="GO:0005737">
    <property type="term" value="C:cytoplasm"/>
    <property type="evidence" value="ECO:0007669"/>
    <property type="project" value="TreeGrafter"/>
</dbReference>
<evidence type="ECO:0000313" key="5">
    <source>
        <dbReference type="Proteomes" id="UP000307943"/>
    </source>
</evidence>
<dbReference type="RefSeq" id="WP_139602969.1">
    <property type="nucleotide sequence ID" value="NZ_VDCQ01000018.1"/>
</dbReference>
<sequence>MLVDVKPKLRDGAVQELIGQSVFPDPERLEQTIRTYEKNDSHELYGAEKDGSVIAVVGIVMDEENRLEIMHIAVHPDHRGKGYGRELVLALIELKNPQRIAAETDDEAVDFYRSIGFTIESLGEKYPGVERFRCTYVTEPED</sequence>
<dbReference type="Gene3D" id="3.40.630.30">
    <property type="match status" value="1"/>
</dbReference>
<keyword evidence="2" id="KW-0012">Acyltransferase</keyword>
<dbReference type="EMBL" id="VDCQ01000018">
    <property type="protein sequence ID" value="TNJ65472.1"/>
    <property type="molecule type" value="Genomic_DNA"/>
</dbReference>
<gene>
    <name evidence="4" type="ORF">FE784_14730</name>
</gene>
<dbReference type="SUPFAM" id="SSF55729">
    <property type="entry name" value="Acyl-CoA N-acyltransferases (Nat)"/>
    <property type="match status" value="1"/>
</dbReference>
<evidence type="ECO:0000256" key="2">
    <source>
        <dbReference type="ARBA" id="ARBA00023315"/>
    </source>
</evidence>
<dbReference type="PROSITE" id="PS51186">
    <property type="entry name" value="GNAT"/>
    <property type="match status" value="1"/>
</dbReference>
<comment type="caution">
    <text evidence="4">The sequence shown here is derived from an EMBL/GenBank/DDBJ whole genome shotgun (WGS) entry which is preliminary data.</text>
</comment>
<dbReference type="OrthoDB" id="45853at2"/>
<accession>A0A5C4T984</accession>
<dbReference type="PANTHER" id="PTHR43626">
    <property type="entry name" value="ACYL-COA N-ACYLTRANSFERASE"/>
    <property type="match status" value="1"/>
</dbReference>
<reference evidence="4 5" key="1">
    <citation type="submission" date="2019-05" db="EMBL/GenBank/DDBJ databases">
        <title>We sequenced the genome of Paenibacillus hemerocallicola KCTC 33185 for further insight into its adaptation and study the phylogeny of Paenibacillus.</title>
        <authorList>
            <person name="Narsing Rao M.P."/>
        </authorList>
    </citation>
    <scope>NUCLEOTIDE SEQUENCE [LARGE SCALE GENOMIC DNA]</scope>
    <source>
        <strain evidence="4 5">KCTC 33185</strain>
    </source>
</reference>
<keyword evidence="1 4" id="KW-0808">Transferase</keyword>
<evidence type="ECO:0000313" key="4">
    <source>
        <dbReference type="EMBL" id="TNJ65472.1"/>
    </source>
</evidence>
<name>A0A5C4T984_9BACL</name>
<dbReference type="PANTHER" id="PTHR43626:SF4">
    <property type="entry name" value="GCN5-RELATED N-ACETYLTRANSFERASE 2, CHLOROPLASTIC"/>
    <property type="match status" value="1"/>
</dbReference>
<protein>
    <submittedName>
        <fullName evidence="4">GNAT family N-acetyltransferase</fullName>
    </submittedName>
</protein>
<dbReference type="CDD" id="cd04301">
    <property type="entry name" value="NAT_SF"/>
    <property type="match status" value="1"/>
</dbReference>
<dbReference type="GO" id="GO:0008080">
    <property type="term" value="F:N-acetyltransferase activity"/>
    <property type="evidence" value="ECO:0007669"/>
    <property type="project" value="InterPro"/>
</dbReference>
<organism evidence="4 5">
    <name type="scientific">Paenibacillus hemerocallicola</name>
    <dbReference type="NCBI Taxonomy" id="1172614"/>
    <lineage>
        <taxon>Bacteria</taxon>
        <taxon>Bacillati</taxon>
        <taxon>Bacillota</taxon>
        <taxon>Bacilli</taxon>
        <taxon>Bacillales</taxon>
        <taxon>Paenibacillaceae</taxon>
        <taxon>Paenibacillus</taxon>
    </lineage>
</organism>
<feature type="domain" description="N-acetyltransferase" evidence="3">
    <location>
        <begin position="1"/>
        <end position="135"/>
    </location>
</feature>
<dbReference type="Proteomes" id="UP000307943">
    <property type="component" value="Unassembled WGS sequence"/>
</dbReference>
<evidence type="ECO:0000256" key="1">
    <source>
        <dbReference type="ARBA" id="ARBA00022679"/>
    </source>
</evidence>